<dbReference type="EMBL" id="MNCJ02000318">
    <property type="protein sequence ID" value="KAF5814253.1"/>
    <property type="molecule type" value="Genomic_DNA"/>
</dbReference>
<sequence>MAEHRSGDERRSAARLCCFSPTIVIEGKREEDSEQNSQVPKPVNQSWWKKCCC</sequence>
<proteinExistence type="predicted"/>
<organism evidence="1 2">
    <name type="scientific">Helianthus annuus</name>
    <name type="common">Common sunflower</name>
    <dbReference type="NCBI Taxonomy" id="4232"/>
    <lineage>
        <taxon>Eukaryota</taxon>
        <taxon>Viridiplantae</taxon>
        <taxon>Streptophyta</taxon>
        <taxon>Embryophyta</taxon>
        <taxon>Tracheophyta</taxon>
        <taxon>Spermatophyta</taxon>
        <taxon>Magnoliopsida</taxon>
        <taxon>eudicotyledons</taxon>
        <taxon>Gunneridae</taxon>
        <taxon>Pentapetalae</taxon>
        <taxon>asterids</taxon>
        <taxon>campanulids</taxon>
        <taxon>Asterales</taxon>
        <taxon>Asteraceae</taxon>
        <taxon>Asteroideae</taxon>
        <taxon>Heliantheae alliance</taxon>
        <taxon>Heliantheae</taxon>
        <taxon>Helianthus</taxon>
    </lineage>
</organism>
<dbReference type="AlphaFoldDB" id="A0A9K3NWP4"/>
<dbReference type="Proteomes" id="UP000215914">
    <property type="component" value="Unassembled WGS sequence"/>
</dbReference>
<dbReference type="Gramene" id="mRNA:HanXRQr2_Chr03g0108971">
    <property type="protein sequence ID" value="CDS:HanXRQr2_Chr03g0108971.1"/>
    <property type="gene ID" value="HanXRQr2_Chr03g0108971"/>
</dbReference>
<name>A0A9K3NWP4_HELAN</name>
<comment type="caution">
    <text evidence="1">The sequence shown here is derived from an EMBL/GenBank/DDBJ whole genome shotgun (WGS) entry which is preliminary data.</text>
</comment>
<evidence type="ECO:0000313" key="2">
    <source>
        <dbReference type="Proteomes" id="UP000215914"/>
    </source>
</evidence>
<accession>A0A9K3NWP4</accession>
<protein>
    <submittedName>
        <fullName evidence="1">Uncharacterized protein</fullName>
    </submittedName>
</protein>
<gene>
    <name evidence="1" type="ORF">HanXRQr2_Chr03g0108971</name>
</gene>
<keyword evidence="2" id="KW-1185">Reference proteome</keyword>
<reference evidence="1" key="1">
    <citation type="journal article" date="2017" name="Nature">
        <title>The sunflower genome provides insights into oil metabolism, flowering and Asterid evolution.</title>
        <authorList>
            <person name="Badouin H."/>
            <person name="Gouzy J."/>
            <person name="Grassa C.J."/>
            <person name="Murat F."/>
            <person name="Staton S.E."/>
            <person name="Cottret L."/>
            <person name="Lelandais-Briere C."/>
            <person name="Owens G.L."/>
            <person name="Carrere S."/>
            <person name="Mayjonade B."/>
            <person name="Legrand L."/>
            <person name="Gill N."/>
            <person name="Kane N.C."/>
            <person name="Bowers J.E."/>
            <person name="Hubner S."/>
            <person name="Bellec A."/>
            <person name="Berard A."/>
            <person name="Berges H."/>
            <person name="Blanchet N."/>
            <person name="Boniface M.C."/>
            <person name="Brunel D."/>
            <person name="Catrice O."/>
            <person name="Chaidir N."/>
            <person name="Claudel C."/>
            <person name="Donnadieu C."/>
            <person name="Faraut T."/>
            <person name="Fievet G."/>
            <person name="Helmstetter N."/>
            <person name="King M."/>
            <person name="Knapp S.J."/>
            <person name="Lai Z."/>
            <person name="Le Paslier M.C."/>
            <person name="Lippi Y."/>
            <person name="Lorenzon L."/>
            <person name="Mandel J.R."/>
            <person name="Marage G."/>
            <person name="Marchand G."/>
            <person name="Marquand E."/>
            <person name="Bret-Mestries E."/>
            <person name="Morien E."/>
            <person name="Nambeesan S."/>
            <person name="Nguyen T."/>
            <person name="Pegot-Espagnet P."/>
            <person name="Pouilly N."/>
            <person name="Raftis F."/>
            <person name="Sallet E."/>
            <person name="Schiex T."/>
            <person name="Thomas J."/>
            <person name="Vandecasteele C."/>
            <person name="Vares D."/>
            <person name="Vear F."/>
            <person name="Vautrin S."/>
            <person name="Crespi M."/>
            <person name="Mangin B."/>
            <person name="Burke J.M."/>
            <person name="Salse J."/>
            <person name="Munos S."/>
            <person name="Vincourt P."/>
            <person name="Rieseberg L.H."/>
            <person name="Langlade N.B."/>
        </authorList>
    </citation>
    <scope>NUCLEOTIDE SEQUENCE</scope>
    <source>
        <tissue evidence="1">Leaves</tissue>
    </source>
</reference>
<reference evidence="1" key="2">
    <citation type="submission" date="2020-06" db="EMBL/GenBank/DDBJ databases">
        <title>Helianthus annuus Genome sequencing and assembly Release 2.</title>
        <authorList>
            <person name="Gouzy J."/>
            <person name="Langlade N."/>
            <person name="Munos S."/>
        </authorList>
    </citation>
    <scope>NUCLEOTIDE SEQUENCE</scope>
    <source>
        <tissue evidence="1">Leaves</tissue>
    </source>
</reference>
<evidence type="ECO:0000313" key="1">
    <source>
        <dbReference type="EMBL" id="KAF5814253.1"/>
    </source>
</evidence>